<feature type="transmembrane region" description="Helical" evidence="1">
    <location>
        <begin position="36"/>
        <end position="57"/>
    </location>
</feature>
<feature type="transmembrane region" description="Helical" evidence="1">
    <location>
        <begin position="12"/>
        <end position="30"/>
    </location>
</feature>
<dbReference type="RefSeq" id="WP_035516677.1">
    <property type="nucleotide sequence ID" value="NZ_KN234768.1"/>
</dbReference>
<evidence type="ECO:0000256" key="1">
    <source>
        <dbReference type="SAM" id="Phobius"/>
    </source>
</evidence>
<keyword evidence="1" id="KW-0472">Membrane</keyword>
<dbReference type="STRING" id="1265313.HRUBRA_00113"/>
<feature type="transmembrane region" description="Helical" evidence="1">
    <location>
        <begin position="90"/>
        <end position="109"/>
    </location>
</feature>
<dbReference type="EMBL" id="AUVB01000003">
    <property type="protein sequence ID" value="KGE05291.1"/>
    <property type="molecule type" value="Genomic_DNA"/>
</dbReference>
<comment type="caution">
    <text evidence="2">The sequence shown here is derived from an EMBL/GenBank/DDBJ whole genome shotgun (WGS) entry which is preliminary data.</text>
</comment>
<keyword evidence="3" id="KW-1185">Reference proteome</keyword>
<evidence type="ECO:0000313" key="3">
    <source>
        <dbReference type="Proteomes" id="UP000029640"/>
    </source>
</evidence>
<dbReference type="AlphaFoldDB" id="A0A095XZT2"/>
<proteinExistence type="predicted"/>
<accession>A0A095XZT2</accession>
<organism evidence="2 3">
    <name type="scientific">Pseudohaliea rubra DSM 19751</name>
    <dbReference type="NCBI Taxonomy" id="1265313"/>
    <lineage>
        <taxon>Bacteria</taxon>
        <taxon>Pseudomonadati</taxon>
        <taxon>Pseudomonadota</taxon>
        <taxon>Gammaproteobacteria</taxon>
        <taxon>Cellvibrionales</taxon>
        <taxon>Halieaceae</taxon>
        <taxon>Pseudohaliea</taxon>
    </lineage>
</organism>
<dbReference type="OrthoDB" id="5738125at2"/>
<evidence type="ECO:0000313" key="2">
    <source>
        <dbReference type="EMBL" id="KGE05291.1"/>
    </source>
</evidence>
<reference evidence="2 3" key="1">
    <citation type="journal article" date="2014" name="Genome Announc.">
        <title>Genome Sequence of Gammaproteobacterial Pseudohaliea rubra Type Strain DSM 19751, Isolated from Coastal Seawater of the Mediterranean Sea.</title>
        <authorList>
            <person name="Spring S."/>
            <person name="Fiebig A."/>
            <person name="Riedel T."/>
            <person name="Goker M."/>
            <person name="Klenk H.P."/>
        </authorList>
    </citation>
    <scope>NUCLEOTIDE SEQUENCE [LARGE SCALE GENOMIC DNA]</scope>
    <source>
        <strain evidence="2 3">DSM 19751</strain>
    </source>
</reference>
<dbReference type="eggNOG" id="COG3308">
    <property type="taxonomic scope" value="Bacteria"/>
</dbReference>
<gene>
    <name evidence="2" type="ORF">HRUBRA_00113</name>
</gene>
<protein>
    <recommendedName>
        <fullName evidence="4">Transmembrane protein</fullName>
    </recommendedName>
</protein>
<dbReference type="HOGENOM" id="CLU_122357_1_0_6"/>
<evidence type="ECO:0008006" key="4">
    <source>
        <dbReference type="Google" id="ProtNLM"/>
    </source>
</evidence>
<keyword evidence="1" id="KW-0812">Transmembrane</keyword>
<dbReference type="Pfam" id="PF09842">
    <property type="entry name" value="DUF2069"/>
    <property type="match status" value="1"/>
</dbReference>
<name>A0A095XZT2_9GAMM</name>
<sequence>MSAVPRTGAAAWFWGLSWGCWLVLLLQQGLDAFTRGAPWIIWVAYLVPLLIFLPGMLRDRLRSYVWLCFVSLLYFIRLVERLFAEPGAPAPIVGMVAVIGLFTCAMLYVRQRGPQLRRAEDSAPGDTDG</sequence>
<feature type="transmembrane region" description="Helical" evidence="1">
    <location>
        <begin position="64"/>
        <end position="84"/>
    </location>
</feature>
<dbReference type="InterPro" id="IPR018643">
    <property type="entry name" value="DUF2069_membrane"/>
</dbReference>
<keyword evidence="1" id="KW-1133">Transmembrane helix</keyword>
<dbReference type="Proteomes" id="UP000029640">
    <property type="component" value="Unassembled WGS sequence"/>
</dbReference>